<comment type="caution">
    <text evidence="2">The sequence shown here is derived from an EMBL/GenBank/DDBJ whole genome shotgun (WGS) entry which is preliminary data.</text>
</comment>
<dbReference type="OMA" id="INITHTP"/>
<name>G4U2H1_SERID</name>
<dbReference type="EMBL" id="CAFZ01001873">
    <property type="protein sequence ID" value="CCA77780.1"/>
    <property type="molecule type" value="Genomic_DNA"/>
</dbReference>
<evidence type="ECO:0000313" key="2">
    <source>
        <dbReference type="EMBL" id="CCA77780.1"/>
    </source>
</evidence>
<feature type="region of interest" description="Disordered" evidence="1">
    <location>
        <begin position="1"/>
        <end position="58"/>
    </location>
</feature>
<evidence type="ECO:0000313" key="3">
    <source>
        <dbReference type="Proteomes" id="UP000007148"/>
    </source>
</evidence>
<evidence type="ECO:0000256" key="1">
    <source>
        <dbReference type="SAM" id="MobiDB-lite"/>
    </source>
</evidence>
<dbReference type="AlphaFoldDB" id="G4U2H1"/>
<keyword evidence="3" id="KW-1185">Reference proteome</keyword>
<dbReference type="eggNOG" id="ENOG502SS2A">
    <property type="taxonomic scope" value="Eukaryota"/>
</dbReference>
<feature type="compositionally biased region" description="Basic and acidic residues" evidence="1">
    <location>
        <begin position="30"/>
        <end position="39"/>
    </location>
</feature>
<feature type="compositionally biased region" description="Acidic residues" evidence="1">
    <location>
        <begin position="146"/>
        <end position="156"/>
    </location>
</feature>
<dbReference type="OrthoDB" id="2497589at2759"/>
<dbReference type="Proteomes" id="UP000007148">
    <property type="component" value="Unassembled WGS sequence"/>
</dbReference>
<dbReference type="InParanoid" id="G4U2H1"/>
<sequence>MAPKRKAEDAQPEGVPEGRPKRAAKSAKVAAHDDNEKKPAKAKRGAAKTKKEPIPTQDEFKEAALPLHVNIMHTPPPIDQVAAANQDPGFLSHIALTPTVFNTRSYGWKGSKKLLVELENSTGPEKTKVWVQLNINATVVGSKPSDDEEKDAEEQAEPATTEAD</sequence>
<feature type="compositionally biased region" description="Basic and acidic residues" evidence="1">
    <location>
        <begin position="49"/>
        <end position="58"/>
    </location>
</feature>
<dbReference type="HOGENOM" id="CLU_100697_1_0_1"/>
<accession>G4U2H1</accession>
<gene>
    <name evidence="2" type="ORF">PIIN_03415</name>
</gene>
<feature type="region of interest" description="Disordered" evidence="1">
    <location>
        <begin position="139"/>
        <end position="164"/>
    </location>
</feature>
<protein>
    <submittedName>
        <fullName evidence="2">Uncharacterized protein</fullName>
    </submittedName>
</protein>
<organism evidence="2 3">
    <name type="scientific">Serendipita indica (strain DSM 11827)</name>
    <name type="common">Root endophyte fungus</name>
    <name type="synonym">Piriformospora indica</name>
    <dbReference type="NCBI Taxonomy" id="1109443"/>
    <lineage>
        <taxon>Eukaryota</taxon>
        <taxon>Fungi</taxon>
        <taxon>Dikarya</taxon>
        <taxon>Basidiomycota</taxon>
        <taxon>Agaricomycotina</taxon>
        <taxon>Agaricomycetes</taxon>
        <taxon>Sebacinales</taxon>
        <taxon>Serendipitaceae</taxon>
        <taxon>Serendipita</taxon>
    </lineage>
</organism>
<proteinExistence type="predicted"/>
<reference evidence="2 3" key="1">
    <citation type="journal article" date="2011" name="PLoS Pathog.">
        <title>Endophytic Life Strategies Decoded by Genome and Transcriptome Analyses of the Mutualistic Root Symbiont Piriformospora indica.</title>
        <authorList>
            <person name="Zuccaro A."/>
            <person name="Lahrmann U."/>
            <person name="Guldener U."/>
            <person name="Langen G."/>
            <person name="Pfiffi S."/>
            <person name="Biedenkopf D."/>
            <person name="Wong P."/>
            <person name="Samans B."/>
            <person name="Grimm C."/>
            <person name="Basiewicz M."/>
            <person name="Murat C."/>
            <person name="Martin F."/>
            <person name="Kogel K.H."/>
        </authorList>
    </citation>
    <scope>NUCLEOTIDE SEQUENCE [LARGE SCALE GENOMIC DNA]</scope>
    <source>
        <strain evidence="2 3">DSM 11827</strain>
    </source>
</reference>